<accession>A0A0N8R538</accession>
<evidence type="ECO:0000256" key="3">
    <source>
        <dbReference type="ARBA" id="ARBA00022840"/>
    </source>
</evidence>
<dbReference type="SUPFAM" id="SSF56059">
    <property type="entry name" value="Glutathione synthetase ATP-binding domain-like"/>
    <property type="match status" value="1"/>
</dbReference>
<dbReference type="EMBL" id="LJQD01000327">
    <property type="protein sequence ID" value="KPW94110.1"/>
    <property type="molecule type" value="Genomic_DNA"/>
</dbReference>
<name>A0A0N8R538_PSESX</name>
<dbReference type="Gene3D" id="3.30.470.20">
    <property type="entry name" value="ATP-grasp fold, B domain"/>
    <property type="match status" value="1"/>
</dbReference>
<dbReference type="PANTHER" id="PTHR43585:SF2">
    <property type="entry name" value="ATP-GRASP ENZYME FSQD"/>
    <property type="match status" value="1"/>
</dbReference>
<gene>
    <name evidence="6" type="ORF">ALO79_200277</name>
</gene>
<proteinExistence type="predicted"/>
<dbReference type="PROSITE" id="PS50975">
    <property type="entry name" value="ATP_GRASP"/>
    <property type="match status" value="1"/>
</dbReference>
<sequence length="427" mass="45947">MSAHRIGVIHAYPSRRLLDCLGAAGYRVVLIGNGRALAEHPAVEAVLQVPLWPTDALFSAAAEYHAAHPFSALLPVNEGTVVATAQLSEYLGLPGMSVATAVCSRNKYLAALLWETQGVPVPATLPLTLETPWEQVCQRLGSRVVVKLSDSMNSQGVIAVGDEHQYRQALATLHELIKQTTDVDPLKDRNRFAYGHSSLQLIAQSFCEGREVSVDLLLRPDGTDQVLAVLEKEGGQGPYFAESASVWPTSLGAEQEHSIGQLAVRAARALGLTQGAAHVEIRYQHGVPRVLEAGLRPGGGFTAQTIELLSGVDVYAAQVRLLLEQMPLPAAAGEYGAVLFGGVVIEASGTLLAVEGMQIFEQLAELRELVVLARPGDWVQAMPDSAQPHYCYYLLAGESREALLEIHQGIQQQVRLQVVAQEVAHDC</sequence>
<dbReference type="Gene3D" id="3.40.50.20">
    <property type="match status" value="1"/>
</dbReference>
<dbReference type="InterPro" id="IPR041472">
    <property type="entry name" value="BL00235/CARNS1_N"/>
</dbReference>
<dbReference type="RefSeq" id="WP_053191833.1">
    <property type="nucleotide sequence ID" value="NZ_LJQD01000327.1"/>
</dbReference>
<dbReference type="AlphaFoldDB" id="A0A0N8R538"/>
<dbReference type="GO" id="GO:0016874">
    <property type="term" value="F:ligase activity"/>
    <property type="evidence" value="ECO:0007669"/>
    <property type="project" value="UniProtKB-KW"/>
</dbReference>
<dbReference type="Proteomes" id="UP000050381">
    <property type="component" value="Unassembled WGS sequence"/>
</dbReference>
<feature type="domain" description="ATP-grasp" evidence="5">
    <location>
        <begin position="111"/>
        <end position="323"/>
    </location>
</feature>
<evidence type="ECO:0000256" key="4">
    <source>
        <dbReference type="PROSITE-ProRule" id="PRU00409"/>
    </source>
</evidence>
<reference evidence="6 7" key="1">
    <citation type="submission" date="2015-09" db="EMBL/GenBank/DDBJ databases">
        <title>Genome announcement of multiple Pseudomonas syringae strains.</title>
        <authorList>
            <person name="Thakur S."/>
            <person name="Wang P.W."/>
            <person name="Gong Y."/>
            <person name="Weir B.S."/>
            <person name="Guttman D.S."/>
        </authorList>
    </citation>
    <scope>NUCLEOTIDE SEQUENCE [LARGE SCALE GENOMIC DNA]</scope>
    <source>
        <strain evidence="6 7">ICMP9419</strain>
    </source>
</reference>
<evidence type="ECO:0000256" key="1">
    <source>
        <dbReference type="ARBA" id="ARBA00022598"/>
    </source>
</evidence>
<comment type="caution">
    <text evidence="6">The sequence shown here is derived from an EMBL/GenBank/DDBJ whole genome shotgun (WGS) entry which is preliminary data.</text>
</comment>
<keyword evidence="2 4" id="KW-0547">Nucleotide-binding</keyword>
<evidence type="ECO:0000259" key="5">
    <source>
        <dbReference type="PROSITE" id="PS50975"/>
    </source>
</evidence>
<dbReference type="PANTHER" id="PTHR43585">
    <property type="entry name" value="FUMIPYRROLE BIOSYNTHESIS PROTEIN C"/>
    <property type="match status" value="1"/>
</dbReference>
<evidence type="ECO:0000313" key="7">
    <source>
        <dbReference type="Proteomes" id="UP000050381"/>
    </source>
</evidence>
<protein>
    <submittedName>
        <fullName evidence="6">Type III restriction enzyme, res subunit</fullName>
    </submittedName>
</protein>
<dbReference type="Pfam" id="PF18130">
    <property type="entry name" value="ATPgrasp_N"/>
    <property type="match status" value="1"/>
</dbReference>
<keyword evidence="3 4" id="KW-0067">ATP-binding</keyword>
<evidence type="ECO:0000256" key="2">
    <source>
        <dbReference type="ARBA" id="ARBA00022741"/>
    </source>
</evidence>
<dbReference type="InterPro" id="IPR052032">
    <property type="entry name" value="ATP-dep_AA_Ligase"/>
</dbReference>
<dbReference type="PATRIC" id="fig|264450.4.peg.4391"/>
<keyword evidence="1" id="KW-0436">Ligase</keyword>
<dbReference type="InterPro" id="IPR011761">
    <property type="entry name" value="ATP-grasp"/>
</dbReference>
<dbReference type="GO" id="GO:0005524">
    <property type="term" value="F:ATP binding"/>
    <property type="evidence" value="ECO:0007669"/>
    <property type="project" value="UniProtKB-UniRule"/>
</dbReference>
<evidence type="ECO:0000313" key="6">
    <source>
        <dbReference type="EMBL" id="KPW94110.1"/>
    </source>
</evidence>
<dbReference type="Pfam" id="PF13535">
    <property type="entry name" value="ATP-grasp_4"/>
    <property type="match status" value="1"/>
</dbReference>
<organism evidence="6 7">
    <name type="scientific">Pseudomonas syringae pv. castaneae</name>
    <dbReference type="NCBI Taxonomy" id="264450"/>
    <lineage>
        <taxon>Bacteria</taxon>
        <taxon>Pseudomonadati</taxon>
        <taxon>Pseudomonadota</taxon>
        <taxon>Gammaproteobacteria</taxon>
        <taxon>Pseudomonadales</taxon>
        <taxon>Pseudomonadaceae</taxon>
        <taxon>Pseudomonas</taxon>
        <taxon>Pseudomonas syringae</taxon>
    </lineage>
</organism>
<dbReference type="GO" id="GO:0046872">
    <property type="term" value="F:metal ion binding"/>
    <property type="evidence" value="ECO:0007669"/>
    <property type="project" value="InterPro"/>
</dbReference>